<evidence type="ECO:0000256" key="1">
    <source>
        <dbReference type="PROSITE-ProRule" id="PRU00339"/>
    </source>
</evidence>
<dbReference type="PANTHER" id="PTHR12558">
    <property type="entry name" value="CELL DIVISION CYCLE 16,23,27"/>
    <property type="match status" value="1"/>
</dbReference>
<dbReference type="PANTHER" id="PTHR12558:SF13">
    <property type="entry name" value="CELL DIVISION CYCLE PROTEIN 27 HOMOLOG"/>
    <property type="match status" value="1"/>
</dbReference>
<evidence type="ECO:0000313" key="4">
    <source>
        <dbReference type="Proteomes" id="UP000322553"/>
    </source>
</evidence>
<proteinExistence type="predicted"/>
<gene>
    <name evidence="3" type="ORF">FY550_10290</name>
</gene>
<dbReference type="AlphaFoldDB" id="A0A5C0ZXU7"/>
<evidence type="ECO:0000256" key="2">
    <source>
        <dbReference type="SAM" id="MobiDB-lite"/>
    </source>
</evidence>
<dbReference type="Pfam" id="PF13174">
    <property type="entry name" value="TPR_6"/>
    <property type="match status" value="1"/>
</dbReference>
<dbReference type="SUPFAM" id="SSF48452">
    <property type="entry name" value="TPR-like"/>
    <property type="match status" value="2"/>
</dbReference>
<dbReference type="SMART" id="SM00028">
    <property type="entry name" value="TPR"/>
    <property type="match status" value="4"/>
</dbReference>
<dbReference type="KEGG" id="kuy:FY550_10290"/>
<protein>
    <submittedName>
        <fullName evidence="3">Tetratricopeptide repeat protein</fullName>
    </submittedName>
</protein>
<evidence type="ECO:0000313" key="3">
    <source>
        <dbReference type="EMBL" id="QEL11490.1"/>
    </source>
</evidence>
<name>A0A5C0ZXU7_9GAMM</name>
<keyword evidence="1" id="KW-0802">TPR repeat</keyword>
<feature type="region of interest" description="Disordered" evidence="2">
    <location>
        <begin position="579"/>
        <end position="599"/>
    </location>
</feature>
<organism evidence="3 4">
    <name type="scientific">Kushneria phosphatilytica</name>
    <dbReference type="NCBI Taxonomy" id="657387"/>
    <lineage>
        <taxon>Bacteria</taxon>
        <taxon>Pseudomonadati</taxon>
        <taxon>Pseudomonadota</taxon>
        <taxon>Gammaproteobacteria</taxon>
        <taxon>Oceanospirillales</taxon>
        <taxon>Halomonadaceae</taxon>
        <taxon>Kushneria</taxon>
    </lineage>
</organism>
<dbReference type="InterPro" id="IPR011990">
    <property type="entry name" value="TPR-like_helical_dom_sf"/>
</dbReference>
<reference evidence="3 4" key="1">
    <citation type="submission" date="2019-08" db="EMBL/GenBank/DDBJ databases">
        <title>Complete genome sequence of Kushneria sp. YCWA18, a halophilic phosphate-solubilizing bacterium isolated from Daqiao saltern in China.</title>
        <authorList>
            <person name="Du G.-X."/>
            <person name="Qu L.-Y."/>
        </authorList>
    </citation>
    <scope>NUCLEOTIDE SEQUENCE [LARGE SCALE GENOMIC DNA]</scope>
    <source>
        <strain evidence="3 4">YCWA18</strain>
    </source>
</reference>
<dbReference type="PROSITE" id="PS51257">
    <property type="entry name" value="PROKAR_LIPOPROTEIN"/>
    <property type="match status" value="1"/>
</dbReference>
<feature type="compositionally biased region" description="Low complexity" evidence="2">
    <location>
        <begin position="584"/>
        <end position="599"/>
    </location>
</feature>
<feature type="repeat" description="TPR" evidence="1">
    <location>
        <begin position="264"/>
        <end position="297"/>
    </location>
</feature>
<dbReference type="PROSITE" id="PS50005">
    <property type="entry name" value="TPR"/>
    <property type="match status" value="1"/>
</dbReference>
<dbReference type="Pfam" id="PF13429">
    <property type="entry name" value="TPR_15"/>
    <property type="match status" value="1"/>
</dbReference>
<accession>A0A5C0ZXU7</accession>
<dbReference type="Pfam" id="PF14559">
    <property type="entry name" value="TPR_19"/>
    <property type="match status" value="1"/>
</dbReference>
<sequence length="599" mass="66659">MLMSARIEEDGMRPRSLFFLMVAILMGSGALAGCQSSPTPRPFSEDPLSRAPAIKRGLDAQGLAALLEAEFAGHRGDFTRAARGYLSQGERYHSSALASRATLAAQLARDDELLTRSALLWSHLQPDAQEPRQLLAERAAANGDWQQALTQLLAIDARGGDAELEAFVQEAADAGADISAMLERLQAHAVNHPNQPAASIAAALLYARQGEFDTADTTLDGVAQRFSNTPSLWLARSQVAMARQHFQDGLKAAQHGHRLAPGDARFLLAMAQAYLALGRSEQAEQQFDHLLNRMPDNSNLRLSLARLYLQHHAEAQAERVLAPLLEQEKPVPEALLLAALTAERRGQTDQAVYFYEQVPPGEHFPGARARAAHLLVEHQRLEEAIHMLDQDRNRYPEQNAELLELELSLLDSSGQSQRADRILDHAIAQSAPDNDALLFMRAIRSLNSQDLSAMEQDMKTLLERDPDDAIVLNAYGYTLLEHTHRYREALDMIQHAHRLAPDNPAILDSLGWAWFKLGQFDKASHWLNLAWQAQPDAEIGAHFVEALWRNQQHDQARQLVSEMLERLDHHPELDRLLERYPGLESTTHPSTSETENPSS</sequence>
<dbReference type="EMBL" id="CP043420">
    <property type="protein sequence ID" value="QEL11490.1"/>
    <property type="molecule type" value="Genomic_DNA"/>
</dbReference>
<keyword evidence="4" id="KW-1185">Reference proteome</keyword>
<dbReference type="OrthoDB" id="9766710at2"/>
<dbReference type="Proteomes" id="UP000322553">
    <property type="component" value="Chromosome"/>
</dbReference>
<dbReference type="InterPro" id="IPR019734">
    <property type="entry name" value="TPR_rpt"/>
</dbReference>
<dbReference type="Gene3D" id="1.25.40.10">
    <property type="entry name" value="Tetratricopeptide repeat domain"/>
    <property type="match status" value="2"/>
</dbReference>